<feature type="domain" description="RNA-binding S4" evidence="3">
    <location>
        <begin position="40"/>
        <end position="105"/>
    </location>
</feature>
<dbReference type="CDD" id="cd00165">
    <property type="entry name" value="S4"/>
    <property type="match status" value="1"/>
</dbReference>
<evidence type="ECO:0000313" key="5">
    <source>
        <dbReference type="Proteomes" id="UP001273589"/>
    </source>
</evidence>
<dbReference type="EMBL" id="JARAWN010000207">
    <property type="protein sequence ID" value="MDX3133431.1"/>
    <property type="molecule type" value="Genomic_DNA"/>
</dbReference>
<dbReference type="AlphaFoldDB" id="A0AAJ2PUE5"/>
<feature type="region of interest" description="Disordered" evidence="2">
    <location>
        <begin position="119"/>
        <end position="170"/>
    </location>
</feature>
<dbReference type="GO" id="GO:0003723">
    <property type="term" value="F:RNA binding"/>
    <property type="evidence" value="ECO:0007669"/>
    <property type="project" value="UniProtKB-KW"/>
</dbReference>
<dbReference type="Proteomes" id="UP001273589">
    <property type="component" value="Unassembled WGS sequence"/>
</dbReference>
<reference evidence="4" key="1">
    <citation type="journal article" date="2023" name="Microb. Genom.">
        <title>Mesoterricola silvestris gen. nov., sp. nov., Mesoterricola sediminis sp. nov., Geothrix oryzae sp. nov., Geothrix edaphica sp. nov., Geothrix rubra sp. nov., and Geothrix limicola sp. nov., six novel members of Acidobacteriota isolated from soils.</title>
        <authorList>
            <person name="Weisberg A.J."/>
            <person name="Pearce E."/>
            <person name="Kramer C.G."/>
            <person name="Chang J.H."/>
            <person name="Clarke C.R."/>
        </authorList>
    </citation>
    <scope>NUCLEOTIDE SEQUENCE</scope>
    <source>
        <strain evidence="4">ND06-05F</strain>
    </source>
</reference>
<proteinExistence type="predicted"/>
<dbReference type="InterPro" id="IPR036986">
    <property type="entry name" value="S4_RNA-bd_sf"/>
</dbReference>
<dbReference type="SMART" id="SM00363">
    <property type="entry name" value="S4"/>
    <property type="match status" value="1"/>
</dbReference>
<dbReference type="Gene3D" id="3.10.290.10">
    <property type="entry name" value="RNA-binding S4 domain"/>
    <property type="match status" value="1"/>
</dbReference>
<evidence type="ECO:0000256" key="2">
    <source>
        <dbReference type="SAM" id="MobiDB-lite"/>
    </source>
</evidence>
<comment type="caution">
    <text evidence="4">The sequence shown here is derived from an EMBL/GenBank/DDBJ whole genome shotgun (WGS) entry which is preliminary data.</text>
</comment>
<organism evidence="4 5">
    <name type="scientific">Streptomyces europaeiscabiei</name>
    <dbReference type="NCBI Taxonomy" id="146819"/>
    <lineage>
        <taxon>Bacteria</taxon>
        <taxon>Bacillati</taxon>
        <taxon>Actinomycetota</taxon>
        <taxon>Actinomycetes</taxon>
        <taxon>Kitasatosporales</taxon>
        <taxon>Streptomycetaceae</taxon>
        <taxon>Streptomyces</taxon>
    </lineage>
</organism>
<accession>A0AAJ2PUE5</accession>
<dbReference type="PROSITE" id="PS50889">
    <property type="entry name" value="S4"/>
    <property type="match status" value="1"/>
</dbReference>
<feature type="compositionally biased region" description="Polar residues" evidence="2">
    <location>
        <begin position="1"/>
        <end position="14"/>
    </location>
</feature>
<gene>
    <name evidence="4" type="ORF">PV367_27440</name>
</gene>
<dbReference type="InterPro" id="IPR002942">
    <property type="entry name" value="S4_RNA-bd"/>
</dbReference>
<protein>
    <submittedName>
        <fullName evidence="4">RNA-binding S4 domain-containing protein</fullName>
    </submittedName>
</protein>
<feature type="region of interest" description="Disordered" evidence="2">
    <location>
        <begin position="1"/>
        <end position="38"/>
    </location>
</feature>
<evidence type="ECO:0000313" key="4">
    <source>
        <dbReference type="EMBL" id="MDX3133431.1"/>
    </source>
</evidence>
<feature type="compositionally biased region" description="Low complexity" evidence="2">
    <location>
        <begin position="21"/>
        <end position="37"/>
    </location>
</feature>
<evidence type="ECO:0000259" key="3">
    <source>
        <dbReference type="SMART" id="SM00363"/>
    </source>
</evidence>
<evidence type="ECO:0000256" key="1">
    <source>
        <dbReference type="PROSITE-ProRule" id="PRU00182"/>
    </source>
</evidence>
<keyword evidence="1" id="KW-0694">RNA-binding</keyword>
<dbReference type="RefSeq" id="WP_037693223.1">
    <property type="nucleotide sequence ID" value="NZ_JARAWN010000207.1"/>
</dbReference>
<sequence length="170" mass="18337">MASEGTQERTSGPDTTDRGTDGSAASAAADAARPASGESVRVDSWIWSVRLVKTRSMGATACRGGHVRVNGERVKPAHALRVGDEVRLRQAGGHERIVVVRRLIRKRVGAPVAAECYVDNSPPPPPREAIAPAGIRDRGTGRPTKRDRRDLERLQGLAEAAKAERHRRPT</sequence>
<dbReference type="Pfam" id="PF01479">
    <property type="entry name" value="S4"/>
    <property type="match status" value="1"/>
</dbReference>
<name>A0AAJ2PUE5_9ACTN</name>
<dbReference type="SUPFAM" id="SSF55174">
    <property type="entry name" value="Alpha-L RNA-binding motif"/>
    <property type="match status" value="1"/>
</dbReference>